<dbReference type="AlphaFoldDB" id="A0ABD2FZ12"/>
<keyword evidence="3" id="KW-1185">Reference proteome</keyword>
<evidence type="ECO:0000313" key="3">
    <source>
        <dbReference type="Proteomes" id="UP001619887"/>
    </source>
</evidence>
<protein>
    <submittedName>
        <fullName evidence="2">Uncharacterized protein</fullName>
    </submittedName>
</protein>
<reference evidence="2 3" key="2">
    <citation type="journal article" date="2024" name="G3 (Bethesda)">
        <title>The genome of the cryopelagic Antarctic bald notothen, Trematomus borchgrevinki.</title>
        <authorList>
            <person name="Rayamajhi N."/>
            <person name="Rivera-Colon A.G."/>
            <person name="Minhas B.F."/>
            <person name="Cheng C.C."/>
            <person name="Catchen J.M."/>
        </authorList>
    </citation>
    <scope>NUCLEOTIDE SEQUENCE [LARGE SCALE GENOMIC DNA]</scope>
    <source>
        <strain evidence="2">AGRC-2024</strain>
    </source>
</reference>
<reference evidence="2 3" key="1">
    <citation type="journal article" date="2022" name="G3 (Bethesda)">
        <title>Evaluating Illumina-, Nanopore-, and PacBio-based genome assembly strategies with the bald notothen, Trematomus borchgrevinki.</title>
        <authorList>
            <person name="Rayamajhi N."/>
            <person name="Cheng C.C."/>
            <person name="Catchen J.M."/>
        </authorList>
    </citation>
    <scope>NUCLEOTIDE SEQUENCE [LARGE SCALE GENOMIC DNA]</scope>
    <source>
        <strain evidence="2">AGRC-2024</strain>
    </source>
</reference>
<dbReference type="EMBL" id="JBIYXZ010002084">
    <property type="protein sequence ID" value="KAL3046958.1"/>
    <property type="molecule type" value="Genomic_DNA"/>
</dbReference>
<gene>
    <name evidence="2" type="ORF">OYC64_021227</name>
</gene>
<name>A0ABD2FZ12_PAGBO</name>
<evidence type="ECO:0000256" key="1">
    <source>
        <dbReference type="SAM" id="Phobius"/>
    </source>
</evidence>
<sequence>MLAAAADASPELTCNVTKTPDGFLHLLSRSSDCNTSWVDKNGVVLARNQVYDKNKVQSLTDQSLTSKLCHDNIDYTSTCGSNSDSSKDNRLTDERAHCTYTCSSPIWDPKASQPTPGPPMANHNHNLTWQILLGVVGVGVLMAVILYIKCRKKKARRPVVNYIEEQDVMVEMADVN</sequence>
<evidence type="ECO:0000313" key="2">
    <source>
        <dbReference type="EMBL" id="KAL3046958.1"/>
    </source>
</evidence>
<accession>A0ABD2FZ12</accession>
<feature type="transmembrane region" description="Helical" evidence="1">
    <location>
        <begin position="127"/>
        <end position="148"/>
    </location>
</feature>
<proteinExistence type="predicted"/>
<organism evidence="2 3">
    <name type="scientific">Pagothenia borchgrevinki</name>
    <name type="common">Bald rockcod</name>
    <name type="synonym">Trematomus borchgrevinki</name>
    <dbReference type="NCBI Taxonomy" id="8213"/>
    <lineage>
        <taxon>Eukaryota</taxon>
        <taxon>Metazoa</taxon>
        <taxon>Chordata</taxon>
        <taxon>Craniata</taxon>
        <taxon>Vertebrata</taxon>
        <taxon>Euteleostomi</taxon>
        <taxon>Actinopterygii</taxon>
        <taxon>Neopterygii</taxon>
        <taxon>Teleostei</taxon>
        <taxon>Neoteleostei</taxon>
        <taxon>Acanthomorphata</taxon>
        <taxon>Eupercaria</taxon>
        <taxon>Perciformes</taxon>
        <taxon>Notothenioidei</taxon>
        <taxon>Nototheniidae</taxon>
        <taxon>Pagothenia</taxon>
    </lineage>
</organism>
<dbReference type="Proteomes" id="UP001619887">
    <property type="component" value="Unassembled WGS sequence"/>
</dbReference>
<keyword evidence="1" id="KW-1133">Transmembrane helix</keyword>
<comment type="caution">
    <text evidence="2">The sequence shown here is derived from an EMBL/GenBank/DDBJ whole genome shotgun (WGS) entry which is preliminary data.</text>
</comment>
<keyword evidence="1" id="KW-0812">Transmembrane</keyword>
<keyword evidence="1" id="KW-0472">Membrane</keyword>